<evidence type="ECO:0000313" key="1">
    <source>
        <dbReference type="EMBL" id="MED6151677.1"/>
    </source>
</evidence>
<keyword evidence="2" id="KW-1185">Reference proteome</keyword>
<sequence length="97" mass="10476">MVAAMMDSSPLLSIVEAEAIAFFLDLNLQPKHVSGTLSDAPGFDMRITATKQQSRHKERPTYQSSSNIVTASPWVWPSTEEAGAATSNPTTEDHLSA</sequence>
<name>A0ABU6TTE5_9FABA</name>
<dbReference type="Proteomes" id="UP001341840">
    <property type="component" value="Unassembled WGS sequence"/>
</dbReference>
<gene>
    <name evidence="1" type="ORF">PIB30_084689</name>
</gene>
<accession>A0ABU6TTE5</accession>
<comment type="caution">
    <text evidence="1">The sequence shown here is derived from an EMBL/GenBank/DDBJ whole genome shotgun (WGS) entry which is preliminary data.</text>
</comment>
<evidence type="ECO:0000313" key="2">
    <source>
        <dbReference type="Proteomes" id="UP001341840"/>
    </source>
</evidence>
<reference evidence="1 2" key="1">
    <citation type="journal article" date="2023" name="Plants (Basel)">
        <title>Bridging the Gap: Combining Genomics and Transcriptomics Approaches to Understand Stylosanthes scabra, an Orphan Legume from the Brazilian Caatinga.</title>
        <authorList>
            <person name="Ferreira-Neto J.R.C."/>
            <person name="da Silva M.D."/>
            <person name="Binneck E."/>
            <person name="de Melo N.F."/>
            <person name="da Silva R.H."/>
            <person name="de Melo A.L.T.M."/>
            <person name="Pandolfi V."/>
            <person name="Bustamante F.O."/>
            <person name="Brasileiro-Vidal A.C."/>
            <person name="Benko-Iseppon A.M."/>
        </authorList>
    </citation>
    <scope>NUCLEOTIDE SEQUENCE [LARGE SCALE GENOMIC DNA]</scope>
    <source>
        <tissue evidence="1">Leaves</tissue>
    </source>
</reference>
<proteinExistence type="predicted"/>
<organism evidence="1 2">
    <name type="scientific">Stylosanthes scabra</name>
    <dbReference type="NCBI Taxonomy" id="79078"/>
    <lineage>
        <taxon>Eukaryota</taxon>
        <taxon>Viridiplantae</taxon>
        <taxon>Streptophyta</taxon>
        <taxon>Embryophyta</taxon>
        <taxon>Tracheophyta</taxon>
        <taxon>Spermatophyta</taxon>
        <taxon>Magnoliopsida</taxon>
        <taxon>eudicotyledons</taxon>
        <taxon>Gunneridae</taxon>
        <taxon>Pentapetalae</taxon>
        <taxon>rosids</taxon>
        <taxon>fabids</taxon>
        <taxon>Fabales</taxon>
        <taxon>Fabaceae</taxon>
        <taxon>Papilionoideae</taxon>
        <taxon>50 kb inversion clade</taxon>
        <taxon>dalbergioids sensu lato</taxon>
        <taxon>Dalbergieae</taxon>
        <taxon>Pterocarpus clade</taxon>
        <taxon>Stylosanthes</taxon>
    </lineage>
</organism>
<protein>
    <submittedName>
        <fullName evidence="1">Uncharacterized protein</fullName>
    </submittedName>
</protein>
<dbReference type="EMBL" id="JASCZI010092003">
    <property type="protein sequence ID" value="MED6151677.1"/>
    <property type="molecule type" value="Genomic_DNA"/>
</dbReference>